<feature type="transmembrane region" description="Helical" evidence="7">
    <location>
        <begin position="212"/>
        <end position="235"/>
    </location>
</feature>
<evidence type="ECO:0000256" key="4">
    <source>
        <dbReference type="ARBA" id="ARBA00022692"/>
    </source>
</evidence>
<feature type="domain" description="Concentrative nucleoside transporter N-terminal" evidence="8">
    <location>
        <begin position="135"/>
        <end position="207"/>
    </location>
</feature>
<dbReference type="InterPro" id="IPR008276">
    <property type="entry name" value="C_nuclsd_transpt"/>
</dbReference>
<evidence type="ECO:0000256" key="5">
    <source>
        <dbReference type="ARBA" id="ARBA00022989"/>
    </source>
</evidence>
<comment type="similarity">
    <text evidence="2">Belongs to the concentrative nucleoside transporter (CNT) (TC 2.A.41) family.</text>
</comment>
<feature type="transmembrane region" description="Helical" evidence="7">
    <location>
        <begin position="57"/>
        <end position="76"/>
    </location>
</feature>
<evidence type="ECO:0000256" key="7">
    <source>
        <dbReference type="SAM" id="Phobius"/>
    </source>
</evidence>
<organism evidence="10">
    <name type="scientific">Capitella teleta</name>
    <name type="common">Polychaete worm</name>
    <dbReference type="NCBI Taxonomy" id="283909"/>
    <lineage>
        <taxon>Eukaryota</taxon>
        <taxon>Metazoa</taxon>
        <taxon>Spiralia</taxon>
        <taxon>Lophotrochozoa</taxon>
        <taxon>Annelida</taxon>
        <taxon>Polychaeta</taxon>
        <taxon>Sedentaria</taxon>
        <taxon>Scolecida</taxon>
        <taxon>Capitellidae</taxon>
        <taxon>Capitella</taxon>
    </lineage>
</organism>
<keyword evidence="4 7" id="KW-0812">Transmembrane</keyword>
<feature type="transmembrane region" description="Helical" evidence="7">
    <location>
        <begin position="290"/>
        <end position="309"/>
    </location>
</feature>
<keyword evidence="5 7" id="KW-1133">Transmembrane helix</keyword>
<keyword evidence="3" id="KW-1003">Cell membrane</keyword>
<feature type="transmembrane region" description="Helical" evidence="7">
    <location>
        <begin position="247"/>
        <end position="270"/>
    </location>
</feature>
<comment type="subcellular location">
    <subcellularLocation>
        <location evidence="1">Cell membrane</location>
        <topology evidence="1">Multi-pass membrane protein</topology>
    </subcellularLocation>
</comment>
<evidence type="ECO:0000313" key="12">
    <source>
        <dbReference type="Proteomes" id="UP000014760"/>
    </source>
</evidence>
<evidence type="ECO:0000256" key="6">
    <source>
        <dbReference type="ARBA" id="ARBA00023136"/>
    </source>
</evidence>
<dbReference type="Pfam" id="PF07662">
    <property type="entry name" value="Nucleos_tra2_C"/>
    <property type="match status" value="1"/>
</dbReference>
<dbReference type="Pfam" id="PF01773">
    <property type="entry name" value="Nucleos_tra2_N"/>
    <property type="match status" value="1"/>
</dbReference>
<feature type="transmembrane region" description="Helical" evidence="7">
    <location>
        <begin position="129"/>
        <end position="148"/>
    </location>
</feature>
<keyword evidence="12" id="KW-1185">Reference proteome</keyword>
<feature type="transmembrane region" description="Helical" evidence="7">
    <location>
        <begin position="461"/>
        <end position="485"/>
    </location>
</feature>
<evidence type="ECO:0000256" key="3">
    <source>
        <dbReference type="ARBA" id="ARBA00022475"/>
    </source>
</evidence>
<dbReference type="OrthoDB" id="6075923at2759"/>
<feature type="domain" description="Concentrative nucleoside transporter C-terminal" evidence="9">
    <location>
        <begin position="318"/>
        <end position="515"/>
    </location>
</feature>
<dbReference type="GO" id="GO:0005886">
    <property type="term" value="C:plasma membrane"/>
    <property type="evidence" value="ECO:0007669"/>
    <property type="project" value="UniProtKB-SubCell"/>
</dbReference>
<dbReference type="EMBL" id="AMQN01002090">
    <property type="status" value="NOT_ANNOTATED_CDS"/>
    <property type="molecule type" value="Genomic_DNA"/>
</dbReference>
<dbReference type="PANTHER" id="PTHR10590">
    <property type="entry name" value="SODIUM/NUCLEOSIDE COTRANSPORTER"/>
    <property type="match status" value="1"/>
</dbReference>
<dbReference type="PANTHER" id="PTHR10590:SF4">
    <property type="entry name" value="SOLUTE CARRIER FAMILY 28 MEMBER 3"/>
    <property type="match status" value="1"/>
</dbReference>
<dbReference type="AlphaFoldDB" id="R7U4M9"/>
<dbReference type="Proteomes" id="UP000014760">
    <property type="component" value="Unassembled WGS sequence"/>
</dbReference>
<dbReference type="OMA" id="XIRSETI"/>
<proteinExistence type="inferred from homology"/>
<feature type="transmembrane region" description="Helical" evidence="7">
    <location>
        <begin position="365"/>
        <end position="391"/>
    </location>
</feature>
<reference evidence="11" key="3">
    <citation type="submission" date="2015-06" db="UniProtKB">
        <authorList>
            <consortium name="EnsemblMetazoa"/>
        </authorList>
    </citation>
    <scope>IDENTIFICATION</scope>
</reference>
<accession>R7U4M9</accession>
<protein>
    <recommendedName>
        <fullName evidence="13">Sodium/nucleoside cotransporter</fullName>
    </recommendedName>
</protein>
<evidence type="ECO:0000256" key="2">
    <source>
        <dbReference type="ARBA" id="ARBA00009033"/>
    </source>
</evidence>
<dbReference type="EMBL" id="KB308242">
    <property type="protein sequence ID" value="ELT98120.1"/>
    <property type="molecule type" value="Genomic_DNA"/>
</dbReference>
<name>R7U4M9_CAPTE</name>
<evidence type="ECO:0000313" key="10">
    <source>
        <dbReference type="EMBL" id="ELT98120.1"/>
    </source>
</evidence>
<sequence>MEATVIGSQSKVELIQQRLTQWITRHKRTWQIAGSAVLATAAVTYLGFSIHHDFHGAIPLIVLAVLAVFVAVYYGVKLKWGNRIRTRWLQPARQRVDVLWDPWGRRFWYVLMIVAFVVFLVIDIRHTPFNFVSLAGIAVFIIGCVIFSKDPASVPWRVVMAAHCLQFLLGLVLLRWPTGASAVQWFSEQLIAFINYGLVGAEFVFGENFYDHYFAMALMPILCFFSAVTNLLYYWGIIQFLIRHIGGILYFFIGTTPVETFIAVSAIFLGPDISVLMVKSSVPTMTPSQLHTVMALALATIDGGMIAVFEGIGVPAKHLITASFMSAPAALAYSKILFPGGEDEQRSSKAKIDFEKPTAKSSLGAFVEGATTAVPIIAVVLAMLISSVSLLEFVNTTLTWMGHRAGIEELTIEWSDCHHVSRLIGLKVVLNEVVAYTELGELIDNRLNGIDPAISVRSEAVAAYALCGFSNFGTAGFMVGFLCLLAPARKADIGQNAFRCLVASNLACFSTACIAALLYKE</sequence>
<keyword evidence="6 7" id="KW-0472">Membrane</keyword>
<dbReference type="HOGENOM" id="CLU_016813_3_1_1"/>
<evidence type="ECO:0000259" key="8">
    <source>
        <dbReference type="Pfam" id="PF01773"/>
    </source>
</evidence>
<reference evidence="10 12" key="2">
    <citation type="journal article" date="2013" name="Nature">
        <title>Insights into bilaterian evolution from three spiralian genomes.</title>
        <authorList>
            <person name="Simakov O."/>
            <person name="Marletaz F."/>
            <person name="Cho S.J."/>
            <person name="Edsinger-Gonzales E."/>
            <person name="Havlak P."/>
            <person name="Hellsten U."/>
            <person name="Kuo D.H."/>
            <person name="Larsson T."/>
            <person name="Lv J."/>
            <person name="Arendt D."/>
            <person name="Savage R."/>
            <person name="Osoegawa K."/>
            <person name="de Jong P."/>
            <person name="Grimwood J."/>
            <person name="Chapman J.A."/>
            <person name="Shapiro H."/>
            <person name="Aerts A."/>
            <person name="Otillar R.P."/>
            <person name="Terry A.Y."/>
            <person name="Boore J.L."/>
            <person name="Grigoriev I.V."/>
            <person name="Lindberg D.R."/>
            <person name="Seaver E.C."/>
            <person name="Weisblat D.A."/>
            <person name="Putnam N.H."/>
            <person name="Rokhsar D.S."/>
        </authorList>
    </citation>
    <scope>NUCLEOTIDE SEQUENCE</scope>
    <source>
        <strain evidence="10 12">I ESC-2004</strain>
    </source>
</reference>
<evidence type="ECO:0000313" key="11">
    <source>
        <dbReference type="EnsemblMetazoa" id="CapteP207783"/>
    </source>
</evidence>
<feature type="transmembrane region" description="Helical" evidence="7">
    <location>
        <begin position="497"/>
        <end position="519"/>
    </location>
</feature>
<dbReference type="InterPro" id="IPR011657">
    <property type="entry name" value="CNT_C_dom"/>
</dbReference>
<feature type="transmembrane region" description="Helical" evidence="7">
    <location>
        <begin position="154"/>
        <end position="174"/>
    </location>
</feature>
<feature type="transmembrane region" description="Helical" evidence="7">
    <location>
        <begin position="106"/>
        <end position="122"/>
    </location>
</feature>
<dbReference type="GO" id="GO:0005415">
    <property type="term" value="F:nucleoside:sodium symporter activity"/>
    <property type="evidence" value="ECO:0007669"/>
    <property type="project" value="TreeGrafter"/>
</dbReference>
<reference evidence="12" key="1">
    <citation type="submission" date="2012-12" db="EMBL/GenBank/DDBJ databases">
        <authorList>
            <person name="Hellsten U."/>
            <person name="Grimwood J."/>
            <person name="Chapman J.A."/>
            <person name="Shapiro H."/>
            <person name="Aerts A."/>
            <person name="Otillar R.P."/>
            <person name="Terry A.Y."/>
            <person name="Boore J.L."/>
            <person name="Simakov O."/>
            <person name="Marletaz F."/>
            <person name="Cho S.-J."/>
            <person name="Edsinger-Gonzales E."/>
            <person name="Havlak P."/>
            <person name="Kuo D.-H."/>
            <person name="Larsson T."/>
            <person name="Lv J."/>
            <person name="Arendt D."/>
            <person name="Savage R."/>
            <person name="Osoegawa K."/>
            <person name="de Jong P."/>
            <person name="Lindberg D.R."/>
            <person name="Seaver E.C."/>
            <person name="Weisblat D.A."/>
            <person name="Putnam N.H."/>
            <person name="Grigoriev I.V."/>
            <person name="Rokhsar D.S."/>
        </authorList>
    </citation>
    <scope>NUCLEOTIDE SEQUENCE</scope>
    <source>
        <strain evidence="12">I ESC-2004</strain>
    </source>
</reference>
<evidence type="ECO:0008006" key="13">
    <source>
        <dbReference type="Google" id="ProtNLM"/>
    </source>
</evidence>
<dbReference type="InterPro" id="IPR002668">
    <property type="entry name" value="CNT_N_dom"/>
</dbReference>
<feature type="transmembrane region" description="Helical" evidence="7">
    <location>
        <begin position="30"/>
        <end position="50"/>
    </location>
</feature>
<evidence type="ECO:0000256" key="1">
    <source>
        <dbReference type="ARBA" id="ARBA00004651"/>
    </source>
</evidence>
<gene>
    <name evidence="10" type="ORF">CAPTEDRAFT_207783</name>
</gene>
<evidence type="ECO:0000259" key="9">
    <source>
        <dbReference type="Pfam" id="PF07662"/>
    </source>
</evidence>
<dbReference type="EnsemblMetazoa" id="CapteT207783">
    <property type="protein sequence ID" value="CapteP207783"/>
    <property type="gene ID" value="CapteG207783"/>
</dbReference>